<dbReference type="GO" id="GO:1990918">
    <property type="term" value="P:double-strand break repair involved in meiotic recombination"/>
    <property type="evidence" value="ECO:0007669"/>
    <property type="project" value="TreeGrafter"/>
</dbReference>
<gene>
    <name evidence="6" type="ORF">ACOC_LOCUS10770</name>
</gene>
<dbReference type="PANTHER" id="PTHR32086:SF0">
    <property type="entry name" value="FANCONI ANEMIA GROUP D2 PROTEIN"/>
    <property type="match status" value="1"/>
</dbReference>
<comment type="subcellular location">
    <subcellularLocation>
        <location evidence="1">Nucleus</location>
    </subcellularLocation>
</comment>
<keyword evidence="2" id="KW-1017">Isopeptide bond</keyword>
<protein>
    <submittedName>
        <fullName evidence="8">PH domain-containing protein</fullName>
    </submittedName>
</protein>
<evidence type="ECO:0000256" key="4">
    <source>
        <dbReference type="ARBA" id="ARBA00023242"/>
    </source>
</evidence>
<dbReference type="GO" id="GO:0070182">
    <property type="term" value="F:DNA polymerase binding"/>
    <property type="evidence" value="ECO:0007669"/>
    <property type="project" value="TreeGrafter"/>
</dbReference>
<organism evidence="8">
    <name type="scientific">Angiostrongylus costaricensis</name>
    <name type="common">Nematode worm</name>
    <dbReference type="NCBI Taxonomy" id="334426"/>
    <lineage>
        <taxon>Eukaryota</taxon>
        <taxon>Metazoa</taxon>
        <taxon>Ecdysozoa</taxon>
        <taxon>Nematoda</taxon>
        <taxon>Chromadorea</taxon>
        <taxon>Rhabditida</taxon>
        <taxon>Rhabditina</taxon>
        <taxon>Rhabditomorpha</taxon>
        <taxon>Strongyloidea</taxon>
        <taxon>Metastrongylidae</taxon>
        <taxon>Angiostrongylus</taxon>
    </lineage>
</organism>
<name>A0A158PL04_ANGCS</name>
<reference evidence="6 7" key="2">
    <citation type="submission" date="2018-11" db="EMBL/GenBank/DDBJ databases">
        <authorList>
            <consortium name="Pathogen Informatics"/>
        </authorList>
    </citation>
    <scope>NUCLEOTIDE SEQUENCE [LARGE SCALE GENOMIC DNA]</scope>
    <source>
        <strain evidence="6 7">Costa Rica</strain>
    </source>
</reference>
<dbReference type="GO" id="GO:0007129">
    <property type="term" value="P:homologous chromosome pairing at meiosis"/>
    <property type="evidence" value="ECO:0007669"/>
    <property type="project" value="TreeGrafter"/>
</dbReference>
<keyword evidence="3" id="KW-0832">Ubl conjugation</keyword>
<evidence type="ECO:0000313" key="8">
    <source>
        <dbReference type="WBParaSite" id="ACOC_0001076901-mRNA-1"/>
    </source>
</evidence>
<dbReference type="InterPro" id="IPR029448">
    <property type="entry name" value="FANCD2"/>
</dbReference>
<dbReference type="PANTHER" id="PTHR32086">
    <property type="entry name" value="FANCONI ANEMIA GROUP D2 PROTEIN"/>
    <property type="match status" value="1"/>
</dbReference>
<evidence type="ECO:0000256" key="1">
    <source>
        <dbReference type="ARBA" id="ARBA00004123"/>
    </source>
</evidence>
<keyword evidence="7" id="KW-1185">Reference proteome</keyword>
<dbReference type="GO" id="GO:0000793">
    <property type="term" value="C:condensed chromosome"/>
    <property type="evidence" value="ECO:0007669"/>
    <property type="project" value="TreeGrafter"/>
</dbReference>
<dbReference type="GO" id="GO:0005634">
    <property type="term" value="C:nucleus"/>
    <property type="evidence" value="ECO:0007669"/>
    <property type="project" value="UniProtKB-SubCell"/>
</dbReference>
<dbReference type="EMBL" id="UYYA01004540">
    <property type="protein sequence ID" value="VDM62355.1"/>
    <property type="molecule type" value="Genomic_DNA"/>
</dbReference>
<reference evidence="8" key="1">
    <citation type="submission" date="2016-04" db="UniProtKB">
        <authorList>
            <consortium name="WormBaseParasite"/>
        </authorList>
    </citation>
    <scope>IDENTIFICATION</scope>
</reference>
<dbReference type="AlphaFoldDB" id="A0A158PL04"/>
<proteinExistence type="inferred from homology"/>
<comment type="similarity">
    <text evidence="5">Belongs to the Fanconi anemia protein FANCD2 family.</text>
</comment>
<evidence type="ECO:0000256" key="2">
    <source>
        <dbReference type="ARBA" id="ARBA00022499"/>
    </source>
</evidence>
<evidence type="ECO:0000313" key="6">
    <source>
        <dbReference type="EMBL" id="VDM62355.1"/>
    </source>
</evidence>
<evidence type="ECO:0000313" key="7">
    <source>
        <dbReference type="Proteomes" id="UP000267027"/>
    </source>
</evidence>
<dbReference type="WBParaSite" id="ACOC_0001076901-mRNA-1">
    <property type="protein sequence ID" value="ACOC_0001076901-mRNA-1"/>
    <property type="gene ID" value="ACOC_0001076901"/>
</dbReference>
<dbReference type="Proteomes" id="UP000267027">
    <property type="component" value="Unassembled WGS sequence"/>
</dbReference>
<keyword evidence="4" id="KW-0539">Nucleus</keyword>
<evidence type="ECO:0000256" key="3">
    <source>
        <dbReference type="ARBA" id="ARBA00022843"/>
    </source>
</evidence>
<accession>A0A158PL04</accession>
<dbReference type="Pfam" id="PF14631">
    <property type="entry name" value="FancD2"/>
    <property type="match status" value="1"/>
</dbReference>
<dbReference type="OrthoDB" id="27031at2759"/>
<sequence>METIEHCILHEDNERNAGSDAEHTVFDFLVDICEVVPCISVAVAVLDCVSVIRSPNEALNNKMARHALAFLKKEWTDKEGKPIKGATLTVAVRKLLSHYLHLRPINNRLCAIQWMLAKKLADLVPHDERRKSKVYEQESDDPDLNERDTNQIFACFTRSSFMYLLEEKGRLAGITEQVVEIIKSVQIGNRNFQNICVHAKANRSNVLLKLVPNFRVTNEQWMRAIQSKFVDINCQDAFEIGLLKPRDINGEEIVYSGDEQNFSTCSESDLGEDAVEGQLDSDDGNTSEVY</sequence>
<dbReference type="STRING" id="334426.A0A158PL04"/>
<dbReference type="OMA" id="HCILHED"/>
<evidence type="ECO:0000256" key="5">
    <source>
        <dbReference type="ARBA" id="ARBA00093456"/>
    </source>
</evidence>
<dbReference type="GO" id="GO:0036297">
    <property type="term" value="P:interstrand cross-link repair"/>
    <property type="evidence" value="ECO:0007669"/>
    <property type="project" value="TreeGrafter"/>
</dbReference>
<dbReference type="GO" id="GO:0031573">
    <property type="term" value="P:mitotic intra-S DNA damage checkpoint signaling"/>
    <property type="evidence" value="ECO:0007669"/>
    <property type="project" value="TreeGrafter"/>
</dbReference>